<evidence type="ECO:0000313" key="2">
    <source>
        <dbReference type="Proteomes" id="UP000679992"/>
    </source>
</evidence>
<comment type="caution">
    <text evidence="1">The sequence shown here is derived from an EMBL/GenBank/DDBJ whole genome shotgun (WGS) entry which is preliminary data.</text>
</comment>
<sequence>MRWMDAGCWGVEVTLTKSKSISARMVKLTGKTTVNLSNKALLHDLTGKTAAISGPI</sequence>
<dbReference type="Proteomes" id="UP000679992">
    <property type="component" value="Unassembled WGS sequence"/>
</dbReference>
<reference evidence="1 2" key="1">
    <citation type="submission" date="2021-03" db="EMBL/GenBank/DDBJ databases">
        <title>Antimicrobial resistance genes in bacteria isolated from Japanese honey, and their potential for conferring macrolide and lincosamide resistance in the American foulbrood pathogen Paenibacillus larvae.</title>
        <authorList>
            <person name="Okamoto M."/>
            <person name="Kumagai M."/>
            <person name="Kanamori H."/>
            <person name="Takamatsu D."/>
        </authorList>
    </citation>
    <scope>NUCLEOTIDE SEQUENCE [LARGE SCALE GENOMIC DNA]</scope>
    <source>
        <strain evidence="1 2">J42TS3</strain>
    </source>
</reference>
<proteinExistence type="predicted"/>
<accession>A0ABQ4MD55</accession>
<dbReference type="EMBL" id="BOSL01000009">
    <property type="protein sequence ID" value="GIP53927.1"/>
    <property type="molecule type" value="Genomic_DNA"/>
</dbReference>
<gene>
    <name evidence="1" type="ORF">J42TS3_29620</name>
</gene>
<evidence type="ECO:0000313" key="1">
    <source>
        <dbReference type="EMBL" id="GIP53927.1"/>
    </source>
</evidence>
<name>A0ABQ4MD55_9BACL</name>
<keyword evidence="2" id="KW-1185">Reference proteome</keyword>
<organism evidence="1 2">
    <name type="scientific">Paenibacillus vini</name>
    <dbReference type="NCBI Taxonomy" id="1476024"/>
    <lineage>
        <taxon>Bacteria</taxon>
        <taxon>Bacillati</taxon>
        <taxon>Bacillota</taxon>
        <taxon>Bacilli</taxon>
        <taxon>Bacillales</taxon>
        <taxon>Paenibacillaceae</taxon>
        <taxon>Paenibacillus</taxon>
    </lineage>
</organism>
<protein>
    <submittedName>
        <fullName evidence="1">Uncharacterized protein</fullName>
    </submittedName>
</protein>